<dbReference type="Gene3D" id="3.30.70.1250">
    <property type="entry name" value="Phosphopentomutase"/>
    <property type="match status" value="1"/>
</dbReference>
<dbReference type="GO" id="GO:0006015">
    <property type="term" value="P:5-phosphoribose 1-diphosphate biosynthetic process"/>
    <property type="evidence" value="ECO:0007669"/>
    <property type="project" value="UniProtKB-UniPathway"/>
</dbReference>
<dbReference type="NCBIfam" id="NF003766">
    <property type="entry name" value="PRK05362.1"/>
    <property type="match status" value="1"/>
</dbReference>
<protein>
    <recommendedName>
        <fullName evidence="6 7">Phosphopentomutase</fullName>
        <ecNumber evidence="6 7">5.4.2.7</ecNumber>
    </recommendedName>
    <alternativeName>
        <fullName evidence="6">Phosphodeoxyribomutase</fullName>
    </alternativeName>
</protein>
<comment type="pathway">
    <text evidence="6">Carbohydrate degradation; 2-deoxy-D-ribose 1-phosphate degradation; D-glyceraldehyde 3-phosphate and acetaldehyde from 2-deoxy-alpha-D-ribose 1-phosphate: step 1/2.</text>
</comment>
<feature type="domain" description="Metalloenzyme" evidence="8">
    <location>
        <begin position="5"/>
        <end position="376"/>
    </location>
</feature>
<dbReference type="EC" id="5.4.2.7" evidence="6 7"/>
<dbReference type="GO" id="GO:0008973">
    <property type="term" value="F:phosphopentomutase activity"/>
    <property type="evidence" value="ECO:0007669"/>
    <property type="project" value="UniProtKB-UniRule"/>
</dbReference>
<accession>A0A1J5EJN3</accession>
<feature type="binding site" evidence="6">
    <location>
        <position position="324"/>
    </location>
    <ligand>
        <name>Mn(2+)</name>
        <dbReference type="ChEBI" id="CHEBI:29035"/>
        <label>1</label>
    </ligand>
</feature>
<proteinExistence type="inferred from homology"/>
<comment type="caution">
    <text evidence="9">The sequence shown here is derived from an EMBL/GenBank/DDBJ whole genome shotgun (WGS) entry which is preliminary data.</text>
</comment>
<keyword evidence="5 6" id="KW-0413">Isomerase</keyword>
<dbReference type="InterPro" id="IPR024052">
    <property type="entry name" value="Phosphopentomutase_DeoB_cap_sf"/>
</dbReference>
<dbReference type="FunFam" id="3.30.70.1250:FF:000001">
    <property type="entry name" value="Phosphopentomutase"/>
    <property type="match status" value="1"/>
</dbReference>
<feature type="binding site" evidence="6">
    <location>
        <position position="325"/>
    </location>
    <ligand>
        <name>Mn(2+)</name>
        <dbReference type="ChEBI" id="CHEBI:29035"/>
        <label>1</label>
    </ligand>
</feature>
<comment type="similarity">
    <text evidence="1 6">Belongs to the phosphopentomutase family.</text>
</comment>
<evidence type="ECO:0000313" key="9">
    <source>
        <dbReference type="EMBL" id="OIP42952.1"/>
    </source>
</evidence>
<evidence type="ECO:0000256" key="6">
    <source>
        <dbReference type="HAMAP-Rule" id="MF_00740"/>
    </source>
</evidence>
<dbReference type="SUPFAM" id="SSF143856">
    <property type="entry name" value="DeoB insert domain-like"/>
    <property type="match status" value="1"/>
</dbReference>
<gene>
    <name evidence="6" type="primary">deoB</name>
    <name evidence="9" type="ORF">AUJ95_01170</name>
</gene>
<dbReference type="InterPro" id="IPR006124">
    <property type="entry name" value="Metalloenzyme"/>
</dbReference>
<sequence length="392" mass="42199">MKISRVIVIVLDSVGIGELPDAADYGDMGSNTLQNLATAVGGLNLPALGGLGLGNIISIPGIFPMPSKGCFGKMREASVGKDTTVGHWEIAGIISQKPFPVYPQGFPEDVINAFTTTIGRGMLGNKPASGTQIIQELGEEHIRTGWPIIYTSADSVFQIAAHEEIIPLAELYHICEIARELLVGQHQVARVIARPFIGQPGSLKRTAGRKDFSVSPPGETILNLLCEAGYETIGVGKIGDIFVGSGLTKSIPTHSNAEGIKQTIECLKQDFEGMVFVNLVDFDMLYGHRNDIDGYKRALEEFDQALPEIIHIMRETDLLIITADHGCDPTTPSTDHSREFVPLLVYGAAIKSGVNLGICQTFAAVGQTIADIFEVKGIAPLTVGMSFWEKIR</sequence>
<dbReference type="InterPro" id="IPR010045">
    <property type="entry name" value="DeoB"/>
</dbReference>
<dbReference type="Gene3D" id="3.40.720.10">
    <property type="entry name" value="Alkaline Phosphatase, subunit A"/>
    <property type="match status" value="1"/>
</dbReference>
<keyword evidence="2 6" id="KW-0963">Cytoplasm</keyword>
<dbReference type="SUPFAM" id="SSF53649">
    <property type="entry name" value="Alkaline phosphatase-like"/>
    <property type="match status" value="1"/>
</dbReference>
<feature type="binding site" evidence="6">
    <location>
        <position position="288"/>
    </location>
    <ligand>
        <name>Mn(2+)</name>
        <dbReference type="ChEBI" id="CHEBI:29035"/>
        <label>2</label>
    </ligand>
</feature>
<dbReference type="Pfam" id="PF01676">
    <property type="entry name" value="Metalloenzyme"/>
    <property type="match status" value="1"/>
</dbReference>
<comment type="catalytic activity">
    <reaction evidence="6">
        <text>2-deoxy-alpha-D-ribose 1-phosphate = 2-deoxy-D-ribose 5-phosphate</text>
        <dbReference type="Rhea" id="RHEA:27658"/>
        <dbReference type="ChEBI" id="CHEBI:57259"/>
        <dbReference type="ChEBI" id="CHEBI:62877"/>
        <dbReference type="EC" id="5.4.2.7"/>
    </reaction>
</comment>
<dbReference type="STRING" id="1817895.AUJ95_01170"/>
<name>A0A1J5EJN3_9BACT</name>
<evidence type="ECO:0000256" key="2">
    <source>
        <dbReference type="ARBA" id="ARBA00022490"/>
    </source>
</evidence>
<dbReference type="GO" id="GO:0000287">
    <property type="term" value="F:magnesium ion binding"/>
    <property type="evidence" value="ECO:0007669"/>
    <property type="project" value="UniProtKB-UniRule"/>
</dbReference>
<comment type="cofactor">
    <cofactor evidence="6">
        <name>Mn(2+)</name>
        <dbReference type="ChEBI" id="CHEBI:29035"/>
    </cofactor>
    <text evidence="6">Binds 2 manganese ions.</text>
</comment>
<evidence type="ECO:0000313" key="10">
    <source>
        <dbReference type="Proteomes" id="UP000183085"/>
    </source>
</evidence>
<dbReference type="GO" id="GO:0043094">
    <property type="term" value="P:metabolic compound salvage"/>
    <property type="evidence" value="ECO:0007669"/>
    <property type="project" value="UniProtKB-UniRule"/>
</dbReference>
<evidence type="ECO:0000259" key="8">
    <source>
        <dbReference type="Pfam" id="PF01676"/>
    </source>
</evidence>
<evidence type="ECO:0000256" key="4">
    <source>
        <dbReference type="ARBA" id="ARBA00023211"/>
    </source>
</evidence>
<evidence type="ECO:0000256" key="5">
    <source>
        <dbReference type="ARBA" id="ARBA00023235"/>
    </source>
</evidence>
<feature type="binding site" evidence="6">
    <location>
        <position position="12"/>
    </location>
    <ligand>
        <name>Mn(2+)</name>
        <dbReference type="ChEBI" id="CHEBI:29035"/>
        <label>1</label>
    </ligand>
</feature>
<dbReference type="PANTHER" id="PTHR21110">
    <property type="entry name" value="PHOSPHOPENTOMUTASE"/>
    <property type="match status" value="1"/>
</dbReference>
<feature type="binding site" evidence="6">
    <location>
        <position position="283"/>
    </location>
    <ligand>
        <name>Mn(2+)</name>
        <dbReference type="ChEBI" id="CHEBI:29035"/>
        <label>2</label>
    </ligand>
</feature>
<dbReference type="InterPro" id="IPR017850">
    <property type="entry name" value="Alkaline_phosphatase_core_sf"/>
</dbReference>
<feature type="binding site" evidence="6">
    <location>
        <position position="336"/>
    </location>
    <ligand>
        <name>Mn(2+)</name>
        <dbReference type="ChEBI" id="CHEBI:29035"/>
        <label>2</label>
    </ligand>
</feature>
<dbReference type="PANTHER" id="PTHR21110:SF0">
    <property type="entry name" value="PHOSPHOPENTOMUTASE"/>
    <property type="match status" value="1"/>
</dbReference>
<organism evidence="9 10">
    <name type="scientific">Candidatus Desantisbacteria bacterium CG2_30_40_21</name>
    <dbReference type="NCBI Taxonomy" id="1817895"/>
    <lineage>
        <taxon>Bacteria</taxon>
        <taxon>Candidatus Desantisiibacteriota</taxon>
    </lineage>
</organism>
<dbReference type="GO" id="GO:0006018">
    <property type="term" value="P:2-deoxyribose 1-phosphate catabolic process"/>
    <property type="evidence" value="ECO:0007669"/>
    <property type="project" value="UniProtKB-UniRule"/>
</dbReference>
<evidence type="ECO:0000256" key="7">
    <source>
        <dbReference type="NCBIfam" id="TIGR01696"/>
    </source>
</evidence>
<comment type="subcellular location">
    <subcellularLocation>
        <location evidence="6">Cytoplasm</location>
    </subcellularLocation>
</comment>
<dbReference type="HAMAP" id="MF_00740">
    <property type="entry name" value="Phosphopentomut"/>
    <property type="match status" value="1"/>
</dbReference>
<dbReference type="CDD" id="cd16009">
    <property type="entry name" value="PPM"/>
    <property type="match status" value="1"/>
</dbReference>
<keyword evidence="4 6" id="KW-0464">Manganese</keyword>
<dbReference type="NCBIfam" id="TIGR01696">
    <property type="entry name" value="deoB"/>
    <property type="match status" value="1"/>
</dbReference>
<dbReference type="Proteomes" id="UP000183085">
    <property type="component" value="Unassembled WGS sequence"/>
</dbReference>
<comment type="function">
    <text evidence="6">Isomerase that catalyzes the conversion of deoxy-ribose 1-phosphate (dRib-1-P) and ribose 1-phosphate (Rib-1-P) to deoxy-ribose 5-phosphate (dRib-5-P) and ribose 5-phosphate (Rib-5-P), respectively.</text>
</comment>
<dbReference type="AlphaFoldDB" id="A0A1J5EJN3"/>
<dbReference type="GO" id="GO:0009117">
    <property type="term" value="P:nucleotide metabolic process"/>
    <property type="evidence" value="ECO:0007669"/>
    <property type="project" value="UniProtKB-UniRule"/>
</dbReference>
<dbReference type="UniPathway" id="UPA00087">
    <property type="reaction ID" value="UER00173"/>
</dbReference>
<dbReference type="EMBL" id="MNYI01000030">
    <property type="protein sequence ID" value="OIP42952.1"/>
    <property type="molecule type" value="Genomic_DNA"/>
</dbReference>
<evidence type="ECO:0000256" key="1">
    <source>
        <dbReference type="ARBA" id="ARBA00010373"/>
    </source>
</evidence>
<keyword evidence="3 6" id="KW-0479">Metal-binding</keyword>
<dbReference type="GO" id="GO:0030145">
    <property type="term" value="F:manganese ion binding"/>
    <property type="evidence" value="ECO:0007669"/>
    <property type="project" value="UniProtKB-UniRule"/>
</dbReference>
<reference evidence="9 10" key="1">
    <citation type="journal article" date="2016" name="Environ. Microbiol.">
        <title>Genomic resolution of a cold subsurface aquifer community provides metabolic insights for novel microbes adapted to high CO concentrations.</title>
        <authorList>
            <person name="Probst A.J."/>
            <person name="Castelle C.J."/>
            <person name="Singh A."/>
            <person name="Brown C.T."/>
            <person name="Anantharaman K."/>
            <person name="Sharon I."/>
            <person name="Hug L.A."/>
            <person name="Burstein D."/>
            <person name="Emerson J.B."/>
            <person name="Thomas B.C."/>
            <person name="Banfield J.F."/>
        </authorList>
    </citation>
    <scope>NUCLEOTIDE SEQUENCE [LARGE SCALE GENOMIC DNA]</scope>
    <source>
        <strain evidence="9">CG2_30_40_21</strain>
    </source>
</reference>
<evidence type="ECO:0000256" key="3">
    <source>
        <dbReference type="ARBA" id="ARBA00022723"/>
    </source>
</evidence>
<dbReference type="GO" id="GO:0005829">
    <property type="term" value="C:cytosol"/>
    <property type="evidence" value="ECO:0007669"/>
    <property type="project" value="TreeGrafter"/>
</dbReference>
<dbReference type="PIRSF" id="PIRSF001491">
    <property type="entry name" value="Ppentomutase"/>
    <property type="match status" value="1"/>
</dbReference>
<comment type="catalytic activity">
    <reaction evidence="6">
        <text>alpha-D-ribose 1-phosphate = D-ribose 5-phosphate</text>
        <dbReference type="Rhea" id="RHEA:18793"/>
        <dbReference type="ChEBI" id="CHEBI:57720"/>
        <dbReference type="ChEBI" id="CHEBI:78346"/>
        <dbReference type="EC" id="5.4.2.7"/>
    </reaction>
</comment>